<dbReference type="PANTHER" id="PTHR24020:SF20">
    <property type="entry name" value="PH DOMAIN-CONTAINING PROTEIN"/>
    <property type="match status" value="1"/>
</dbReference>
<name>A0AAD9NPM7_RIDPI</name>
<dbReference type="PRINTS" id="PR00453">
    <property type="entry name" value="VWFADOMAIN"/>
</dbReference>
<dbReference type="SMART" id="SM00327">
    <property type="entry name" value="VWA"/>
    <property type="match status" value="1"/>
</dbReference>
<gene>
    <name evidence="2" type="ORF">NP493_582g03067</name>
</gene>
<keyword evidence="3" id="KW-1185">Reference proteome</keyword>
<organism evidence="2 3">
    <name type="scientific">Ridgeia piscesae</name>
    <name type="common">Tubeworm</name>
    <dbReference type="NCBI Taxonomy" id="27915"/>
    <lineage>
        <taxon>Eukaryota</taxon>
        <taxon>Metazoa</taxon>
        <taxon>Spiralia</taxon>
        <taxon>Lophotrochozoa</taxon>
        <taxon>Annelida</taxon>
        <taxon>Polychaeta</taxon>
        <taxon>Sedentaria</taxon>
        <taxon>Canalipalpata</taxon>
        <taxon>Sabellida</taxon>
        <taxon>Siboglinidae</taxon>
        <taxon>Ridgeia</taxon>
    </lineage>
</organism>
<accession>A0AAD9NPM7</accession>
<feature type="domain" description="VWFA" evidence="1">
    <location>
        <begin position="70"/>
        <end position="246"/>
    </location>
</feature>
<protein>
    <recommendedName>
        <fullName evidence="1">VWFA domain-containing protein</fullName>
    </recommendedName>
</protein>
<reference evidence="2" key="1">
    <citation type="journal article" date="2023" name="Mol. Biol. Evol.">
        <title>Third-Generation Sequencing Reveals the Adaptive Role of the Epigenome in Three Deep-Sea Polychaetes.</title>
        <authorList>
            <person name="Perez M."/>
            <person name="Aroh O."/>
            <person name="Sun Y."/>
            <person name="Lan Y."/>
            <person name="Juniper S.K."/>
            <person name="Young C.R."/>
            <person name="Angers B."/>
            <person name="Qian P.Y."/>
        </authorList>
    </citation>
    <scope>NUCLEOTIDE SEQUENCE</scope>
    <source>
        <strain evidence="2">R07B-5</strain>
    </source>
</reference>
<dbReference type="PROSITE" id="PS50234">
    <property type="entry name" value="VWFA"/>
    <property type="match status" value="1"/>
</dbReference>
<dbReference type="SUPFAM" id="SSF53300">
    <property type="entry name" value="vWA-like"/>
    <property type="match status" value="1"/>
</dbReference>
<evidence type="ECO:0000313" key="2">
    <source>
        <dbReference type="EMBL" id="KAK2177745.1"/>
    </source>
</evidence>
<dbReference type="Gene3D" id="3.40.50.410">
    <property type="entry name" value="von Willebrand factor, type A domain"/>
    <property type="match status" value="1"/>
</dbReference>
<dbReference type="InterPro" id="IPR036465">
    <property type="entry name" value="vWFA_dom_sf"/>
</dbReference>
<dbReference type="PANTHER" id="PTHR24020">
    <property type="entry name" value="COLLAGEN ALPHA"/>
    <property type="match status" value="1"/>
</dbReference>
<comment type="caution">
    <text evidence="2">The sequence shown here is derived from an EMBL/GenBank/DDBJ whole genome shotgun (WGS) entry which is preliminary data.</text>
</comment>
<dbReference type="InterPro" id="IPR050525">
    <property type="entry name" value="ECM_Assembly_Org"/>
</dbReference>
<dbReference type="EMBL" id="JAODUO010000582">
    <property type="protein sequence ID" value="KAK2177745.1"/>
    <property type="molecule type" value="Genomic_DNA"/>
</dbReference>
<dbReference type="Proteomes" id="UP001209878">
    <property type="component" value="Unassembled WGS sequence"/>
</dbReference>
<dbReference type="CDD" id="cd01450">
    <property type="entry name" value="vWFA_subfamily_ECM"/>
    <property type="match status" value="1"/>
</dbReference>
<evidence type="ECO:0000259" key="1">
    <source>
        <dbReference type="PROSITE" id="PS50234"/>
    </source>
</evidence>
<evidence type="ECO:0000313" key="3">
    <source>
        <dbReference type="Proteomes" id="UP001209878"/>
    </source>
</evidence>
<dbReference type="AlphaFoldDB" id="A0AAD9NPM7"/>
<dbReference type="Pfam" id="PF00092">
    <property type="entry name" value="VWA"/>
    <property type="match status" value="1"/>
</dbReference>
<proteinExistence type="predicted"/>
<sequence length="249" mass="27106">MCGDFMCGKLVAVCHNTVCDGPYSQSRWGPCTRECGRGRKVRRDKFGKKPQYIRCNTHSCKKVKGDCAADVVFVLDSSGSIGDKNWFVAKQFAIDVAKGLRLSQPDTRFGVITYSTEAEVGFDLGQYNNITDIQNNIWALGYLAGPTNTADGLRRMRAMFDKNGASNKKAVAIVLTDGVSTLESDFTLKEAAAAKDEGIDIFAIGVGDAYLDELIAMSSAPSSYFVQTASTYSAVLSITRTIITRICHM</sequence>
<dbReference type="InterPro" id="IPR002035">
    <property type="entry name" value="VWF_A"/>
</dbReference>